<dbReference type="Proteomes" id="UP001256827">
    <property type="component" value="Chromosome"/>
</dbReference>
<dbReference type="EMBL" id="CP134050">
    <property type="protein sequence ID" value="WNC14094.1"/>
    <property type="molecule type" value="Genomic_DNA"/>
</dbReference>
<dbReference type="SUPFAM" id="SSF160387">
    <property type="entry name" value="NosL/MerB-like"/>
    <property type="match status" value="1"/>
</dbReference>
<evidence type="ECO:0000313" key="3">
    <source>
        <dbReference type="Proteomes" id="UP001256827"/>
    </source>
</evidence>
<reference evidence="2 3" key="1">
    <citation type="submission" date="2023-09" db="EMBL/GenBank/DDBJ databases">
        <title>Complete Genome and Methylome dissection of Bacillus brevis NEB573 original source of BbsI restriction endonuclease.</title>
        <authorList>
            <person name="Fomenkov A."/>
            <person name="Roberts R.D."/>
        </authorList>
    </citation>
    <scope>NUCLEOTIDE SEQUENCE [LARGE SCALE GENOMIC DNA]</scope>
    <source>
        <strain evidence="2 3">NEB573</strain>
    </source>
</reference>
<protein>
    <submittedName>
        <fullName evidence="2">Nitrous oxide reductase accessory protein NosL</fullName>
    </submittedName>
</protein>
<dbReference type="PROSITE" id="PS51257">
    <property type="entry name" value="PROKAR_LIPOPROTEIN"/>
    <property type="match status" value="1"/>
</dbReference>
<dbReference type="Pfam" id="PF05573">
    <property type="entry name" value="NosL"/>
    <property type="match status" value="1"/>
</dbReference>
<feature type="region of interest" description="Disordered" evidence="1">
    <location>
        <begin position="160"/>
        <end position="180"/>
    </location>
</feature>
<gene>
    <name evidence="2" type="ORF">RGB73_26000</name>
</gene>
<evidence type="ECO:0000256" key="1">
    <source>
        <dbReference type="SAM" id="MobiDB-lite"/>
    </source>
</evidence>
<dbReference type="PANTHER" id="PTHR41247:SF1">
    <property type="entry name" value="HTH-TYPE TRANSCRIPTIONAL REPRESSOR YCNK"/>
    <property type="match status" value="1"/>
</dbReference>
<dbReference type="RefSeq" id="WP_310766006.1">
    <property type="nucleotide sequence ID" value="NZ_CP134050.1"/>
</dbReference>
<evidence type="ECO:0000313" key="2">
    <source>
        <dbReference type="EMBL" id="WNC14094.1"/>
    </source>
</evidence>
<name>A0ABY9T1X3_BREBE</name>
<organism evidence="2 3">
    <name type="scientific">Brevibacillus brevis</name>
    <name type="common">Bacillus brevis</name>
    <dbReference type="NCBI Taxonomy" id="1393"/>
    <lineage>
        <taxon>Bacteria</taxon>
        <taxon>Bacillati</taxon>
        <taxon>Bacillota</taxon>
        <taxon>Bacilli</taxon>
        <taxon>Bacillales</taxon>
        <taxon>Paenibacillaceae</taxon>
        <taxon>Brevibacillus</taxon>
    </lineage>
</organism>
<accession>A0ABY9T1X3</accession>
<dbReference type="PANTHER" id="PTHR41247">
    <property type="entry name" value="HTH-TYPE TRANSCRIPTIONAL REPRESSOR YCNK"/>
    <property type="match status" value="1"/>
</dbReference>
<proteinExistence type="predicted"/>
<keyword evidence="3" id="KW-1185">Reference proteome</keyword>
<dbReference type="InterPro" id="IPR008719">
    <property type="entry name" value="N2O_reductase_NosL"/>
</dbReference>
<sequence>MKKRTWVTIMGAIVGMSMLIIGCGKQEAQPVEIAEGVDKCDVCHMHVANDQHATELILQDGKVLKFDDIGCMHTWVKEHGTEQVDVQFVRDYYSAEWLKADRAAFAYDKTFQTPMGYGIYSFRDKAAAEAFVQEQKAGVVMNADGLSSHTWERTISEHMKMNGSMDGKPSGETMQPMSQH</sequence>